<dbReference type="PANTHER" id="PTHR37984">
    <property type="entry name" value="PROTEIN CBG26694"/>
    <property type="match status" value="1"/>
</dbReference>
<dbReference type="InterPro" id="IPR012337">
    <property type="entry name" value="RNaseH-like_sf"/>
</dbReference>
<dbReference type="Pfam" id="PF17921">
    <property type="entry name" value="Integrase_H2C2"/>
    <property type="match status" value="1"/>
</dbReference>
<dbReference type="FunFam" id="3.30.420.10:FF:000063">
    <property type="entry name" value="Retrovirus-related Pol polyprotein from transposon 297-like Protein"/>
    <property type="match status" value="1"/>
</dbReference>
<dbReference type="GO" id="GO:0015074">
    <property type="term" value="P:DNA integration"/>
    <property type="evidence" value="ECO:0007669"/>
    <property type="project" value="InterPro"/>
</dbReference>
<dbReference type="Gene3D" id="3.30.420.10">
    <property type="entry name" value="Ribonuclease H-like superfamily/Ribonuclease H"/>
    <property type="match status" value="1"/>
</dbReference>
<name>A0A6S7FPD2_PARCT</name>
<evidence type="ECO:0000313" key="1">
    <source>
        <dbReference type="EMBL" id="CAB3977859.1"/>
    </source>
</evidence>
<protein>
    <submittedName>
        <fullName evidence="1">PREDICTED: uncharacterized protein K02A2.6-like</fullName>
    </submittedName>
</protein>
<dbReference type="Proteomes" id="UP001152795">
    <property type="component" value="Unassembled WGS sequence"/>
</dbReference>
<dbReference type="Pfam" id="PF00665">
    <property type="entry name" value="rve"/>
    <property type="match status" value="1"/>
</dbReference>
<reference evidence="1" key="1">
    <citation type="submission" date="2020-04" db="EMBL/GenBank/DDBJ databases">
        <authorList>
            <person name="Alioto T."/>
            <person name="Alioto T."/>
            <person name="Gomez Garrido J."/>
        </authorList>
    </citation>
    <scope>NUCLEOTIDE SEQUENCE</scope>
    <source>
        <strain evidence="1">A484AB</strain>
    </source>
</reference>
<dbReference type="OrthoDB" id="775972at2759"/>
<organism evidence="1 2">
    <name type="scientific">Paramuricea clavata</name>
    <name type="common">Red gorgonian</name>
    <name type="synonym">Violescent sea-whip</name>
    <dbReference type="NCBI Taxonomy" id="317549"/>
    <lineage>
        <taxon>Eukaryota</taxon>
        <taxon>Metazoa</taxon>
        <taxon>Cnidaria</taxon>
        <taxon>Anthozoa</taxon>
        <taxon>Octocorallia</taxon>
        <taxon>Malacalcyonacea</taxon>
        <taxon>Plexauridae</taxon>
        <taxon>Paramuricea</taxon>
    </lineage>
</organism>
<dbReference type="InterPro" id="IPR036397">
    <property type="entry name" value="RNaseH_sf"/>
</dbReference>
<dbReference type="InterPro" id="IPR050951">
    <property type="entry name" value="Retrovirus_Pol_polyprotein"/>
</dbReference>
<dbReference type="FunFam" id="1.10.340.70:FF:000003">
    <property type="entry name" value="Protein CBG25708"/>
    <property type="match status" value="1"/>
</dbReference>
<dbReference type="PROSITE" id="PS50994">
    <property type="entry name" value="INTEGRASE"/>
    <property type="match status" value="1"/>
</dbReference>
<dbReference type="InterPro" id="IPR001584">
    <property type="entry name" value="Integrase_cat-core"/>
</dbReference>
<dbReference type="PANTHER" id="PTHR37984:SF11">
    <property type="entry name" value="INTEGRASE CATALYTIC DOMAIN-CONTAINING PROTEIN"/>
    <property type="match status" value="1"/>
</dbReference>
<evidence type="ECO:0000313" key="2">
    <source>
        <dbReference type="Proteomes" id="UP001152795"/>
    </source>
</evidence>
<accession>A0A6S7FPD2</accession>
<sequence length="267" mass="30307">MTIQEIQEATKHDKTLQLLTEIIRKQAWGSIKDLPTTGEDESELNLFAKVRDELTINEQLGIILRGTRIIMPCSLRERAIRLAHEGHQGLAKTKQLIRKKIWFPRIDKDVETLIRGCIPCQANGTANHPAPLKMTELPPKPWHTVHVDFCGPFPTGEYTLVVIDAYSRFPEVEIVKSTSATSTISKLERIFATHGLPNILKSDNGPPFQSNEFKQFMTENGIKHQRITPLWPKANSEAENFMKPMEKAIRSAHIEKKIGGKNCTTFY</sequence>
<dbReference type="EMBL" id="CACRXK020000076">
    <property type="protein sequence ID" value="CAB3977859.1"/>
    <property type="molecule type" value="Genomic_DNA"/>
</dbReference>
<gene>
    <name evidence="1" type="ORF">PACLA_8A084957</name>
</gene>
<dbReference type="GO" id="GO:0003676">
    <property type="term" value="F:nucleic acid binding"/>
    <property type="evidence" value="ECO:0007669"/>
    <property type="project" value="InterPro"/>
</dbReference>
<dbReference type="InterPro" id="IPR041588">
    <property type="entry name" value="Integrase_H2C2"/>
</dbReference>
<comment type="caution">
    <text evidence="1">The sequence shown here is derived from an EMBL/GenBank/DDBJ whole genome shotgun (WGS) entry which is preliminary data.</text>
</comment>
<dbReference type="Gene3D" id="1.10.340.70">
    <property type="match status" value="1"/>
</dbReference>
<proteinExistence type="predicted"/>
<dbReference type="AlphaFoldDB" id="A0A6S7FPD2"/>
<dbReference type="SUPFAM" id="SSF53098">
    <property type="entry name" value="Ribonuclease H-like"/>
    <property type="match status" value="1"/>
</dbReference>
<keyword evidence="2" id="KW-1185">Reference proteome</keyword>